<feature type="domain" description="Sodium/calcium exchanger membrane region" evidence="9">
    <location>
        <begin position="84"/>
        <end position="223"/>
    </location>
</feature>
<dbReference type="AlphaFoldDB" id="A0ABD1CWM8"/>
<keyword evidence="7 8" id="KW-0472">Membrane</keyword>
<feature type="transmembrane region" description="Helical" evidence="8">
    <location>
        <begin position="208"/>
        <end position="229"/>
    </location>
</feature>
<evidence type="ECO:0000256" key="4">
    <source>
        <dbReference type="ARBA" id="ARBA00022568"/>
    </source>
</evidence>
<dbReference type="PANTHER" id="PTHR12266:SF0">
    <property type="entry name" value="MITOCHONDRIAL SODIUM_CALCIUM EXCHANGER PROTEIN"/>
    <property type="match status" value="1"/>
</dbReference>
<comment type="caution">
    <text evidence="10">The sequence shown here is derived from an EMBL/GenBank/DDBJ whole genome shotgun (WGS) entry which is preliminary data.</text>
</comment>
<dbReference type="EMBL" id="JBEHCU010008928">
    <property type="protein sequence ID" value="KAL1380845.1"/>
    <property type="molecule type" value="Genomic_DNA"/>
</dbReference>
<dbReference type="GO" id="GO:0016020">
    <property type="term" value="C:membrane"/>
    <property type="evidence" value="ECO:0007669"/>
    <property type="project" value="UniProtKB-SubCell"/>
</dbReference>
<evidence type="ECO:0000313" key="10">
    <source>
        <dbReference type="EMBL" id="KAL1380845.1"/>
    </source>
</evidence>
<dbReference type="GO" id="GO:0015297">
    <property type="term" value="F:antiporter activity"/>
    <property type="evidence" value="ECO:0007669"/>
    <property type="project" value="UniProtKB-KW"/>
</dbReference>
<feature type="transmembrane region" description="Helical" evidence="8">
    <location>
        <begin position="379"/>
        <end position="398"/>
    </location>
</feature>
<feature type="transmembrane region" description="Helical" evidence="8">
    <location>
        <begin position="74"/>
        <end position="94"/>
    </location>
</feature>
<keyword evidence="6 8" id="KW-1133">Transmembrane helix</keyword>
<gene>
    <name evidence="10" type="ORF">pipiens_003517</name>
</gene>
<evidence type="ECO:0000256" key="7">
    <source>
        <dbReference type="ARBA" id="ARBA00023136"/>
    </source>
</evidence>
<dbReference type="InterPro" id="IPR004837">
    <property type="entry name" value="NaCa_Exmemb"/>
</dbReference>
<feature type="transmembrane region" description="Helical" evidence="8">
    <location>
        <begin position="434"/>
        <end position="456"/>
    </location>
</feature>
<feature type="transmembrane region" description="Helical" evidence="8">
    <location>
        <begin position="523"/>
        <end position="541"/>
    </location>
</feature>
<keyword evidence="4" id="KW-0406">Ion transport</keyword>
<evidence type="ECO:0000256" key="2">
    <source>
        <dbReference type="ARBA" id="ARBA00022448"/>
    </source>
</evidence>
<proteinExistence type="predicted"/>
<feature type="domain" description="Sodium/calcium exchanger membrane region" evidence="9">
    <location>
        <begin position="413"/>
        <end position="563"/>
    </location>
</feature>
<keyword evidence="5 8" id="KW-0812">Transmembrane</keyword>
<accession>A0ABD1CWM8</accession>
<evidence type="ECO:0000256" key="3">
    <source>
        <dbReference type="ARBA" id="ARBA00022449"/>
    </source>
</evidence>
<evidence type="ECO:0000256" key="6">
    <source>
        <dbReference type="ARBA" id="ARBA00022989"/>
    </source>
</evidence>
<feature type="transmembrane region" description="Helical" evidence="8">
    <location>
        <begin position="410"/>
        <end position="428"/>
    </location>
</feature>
<feature type="transmembrane region" description="Helical" evidence="8">
    <location>
        <begin position="352"/>
        <end position="373"/>
    </location>
</feature>
<feature type="transmembrane region" description="Helical" evidence="8">
    <location>
        <begin position="548"/>
        <end position="570"/>
    </location>
</feature>
<sequence length="585" mass="65227">MSPNFTLAVDLLDRAVRHISYVSRPIPGDCSDIHAQPLAERCAFVRRTESCREDVYYFDYTHFLYCSVGERDAVAFRAALALLVIGLLACFTVLATTADQFFCPVLAVISKTLRISESVAGVTILAFGNGSPDLFTAISNPYHDTELMFGELLGAGMFVVGVVAASVLIIRPFHIHPPGVVRDVLFFIFAVVWVSFSAYDQRFKLSDAIVLVSVYVVYLVVVLIEFFLLKQKLHEVESRVSLHGDVPSEDPYYKELRKEAEVIIRPRSAADGELDISRNRVSVFLNRQFVSRNHELFRDFLVHLNPIDLEDWANSGWFGRLMSIFMVPSRLLLKLIIPVVDYSMERHGWCKLLNMVHCLLLPLFALIVNEVLFQTLFKIPIWVLSLATSTTAMLAIFCTSRTDRPPVYHLAYAALAFVGSIQVIYVVAQEVVSLLVTIGLVLNLSKSMLGLSVLAWGNSIGDLFSNITLAKRGYGRMAFAASFGGPFFNLCLGLGITMILKALRDKQHIAFSREGAMGENCEAFLVQLLATVLLALLLTSFQGRRSVGIIMVTIYAVFLVFCLLGELQVVHPYGTDHHNEGEFVN</sequence>
<keyword evidence="11" id="KW-1185">Reference proteome</keyword>
<evidence type="ECO:0000313" key="11">
    <source>
        <dbReference type="Proteomes" id="UP001562425"/>
    </source>
</evidence>
<keyword evidence="3" id="KW-0050">Antiport</keyword>
<keyword evidence="2" id="KW-0813">Transport</keyword>
<dbReference type="Proteomes" id="UP001562425">
    <property type="component" value="Unassembled WGS sequence"/>
</dbReference>
<feature type="transmembrane region" description="Helical" evidence="8">
    <location>
        <begin position="180"/>
        <end position="196"/>
    </location>
</feature>
<dbReference type="Gene3D" id="1.20.1420.30">
    <property type="entry name" value="NCX, central ion-binding region"/>
    <property type="match status" value="2"/>
</dbReference>
<evidence type="ECO:0000256" key="8">
    <source>
        <dbReference type="SAM" id="Phobius"/>
    </source>
</evidence>
<comment type="subcellular location">
    <subcellularLocation>
        <location evidence="1">Membrane</location>
        <topology evidence="1">Multi-pass membrane protein</topology>
    </subcellularLocation>
</comment>
<name>A0ABD1CWM8_CULPP</name>
<feature type="transmembrane region" description="Helical" evidence="8">
    <location>
        <begin position="477"/>
        <end position="503"/>
    </location>
</feature>
<organism evidence="10 11">
    <name type="scientific">Culex pipiens pipiens</name>
    <name type="common">Northern house mosquito</name>
    <dbReference type="NCBI Taxonomy" id="38569"/>
    <lineage>
        <taxon>Eukaryota</taxon>
        <taxon>Metazoa</taxon>
        <taxon>Ecdysozoa</taxon>
        <taxon>Arthropoda</taxon>
        <taxon>Hexapoda</taxon>
        <taxon>Insecta</taxon>
        <taxon>Pterygota</taxon>
        <taxon>Neoptera</taxon>
        <taxon>Endopterygota</taxon>
        <taxon>Diptera</taxon>
        <taxon>Nematocera</taxon>
        <taxon>Culicoidea</taxon>
        <taxon>Culicidae</taxon>
        <taxon>Culicinae</taxon>
        <taxon>Culicini</taxon>
        <taxon>Culex</taxon>
        <taxon>Culex</taxon>
    </lineage>
</organism>
<dbReference type="PANTHER" id="PTHR12266">
    <property type="entry name" value="NA+/CA2+ K+ INDEPENDENT EXCHANGER"/>
    <property type="match status" value="1"/>
</dbReference>
<evidence type="ECO:0000259" key="9">
    <source>
        <dbReference type="Pfam" id="PF01699"/>
    </source>
</evidence>
<keyword evidence="4" id="KW-0106">Calcium</keyword>
<reference evidence="10 11" key="1">
    <citation type="submission" date="2024-05" db="EMBL/GenBank/DDBJ databases">
        <title>Culex pipiens pipiens assembly and annotation.</title>
        <authorList>
            <person name="Alout H."/>
            <person name="Durand T."/>
        </authorList>
    </citation>
    <scope>NUCLEOTIDE SEQUENCE [LARGE SCALE GENOMIC DNA]</scope>
    <source>
        <strain evidence="10">HA-2024</strain>
        <tissue evidence="10">Whole body</tissue>
    </source>
</reference>
<protein>
    <recommendedName>
        <fullName evidence="9">Sodium/calcium exchanger membrane region domain-containing protein</fullName>
    </recommendedName>
</protein>
<dbReference type="GO" id="GO:0006816">
    <property type="term" value="P:calcium ion transport"/>
    <property type="evidence" value="ECO:0007669"/>
    <property type="project" value="UniProtKB-KW"/>
</dbReference>
<evidence type="ECO:0000256" key="5">
    <source>
        <dbReference type="ARBA" id="ARBA00022692"/>
    </source>
</evidence>
<dbReference type="Pfam" id="PF01699">
    <property type="entry name" value="Na_Ca_ex"/>
    <property type="match status" value="2"/>
</dbReference>
<dbReference type="InterPro" id="IPR051359">
    <property type="entry name" value="CaCA_antiporter"/>
</dbReference>
<feature type="transmembrane region" description="Helical" evidence="8">
    <location>
        <begin position="147"/>
        <end position="168"/>
    </location>
</feature>
<evidence type="ECO:0000256" key="1">
    <source>
        <dbReference type="ARBA" id="ARBA00004141"/>
    </source>
</evidence>
<dbReference type="InterPro" id="IPR044880">
    <property type="entry name" value="NCX_ion-bd_dom_sf"/>
</dbReference>
<keyword evidence="4" id="KW-0109">Calcium transport</keyword>